<evidence type="ECO:0000256" key="1">
    <source>
        <dbReference type="ARBA" id="ARBA00004141"/>
    </source>
</evidence>
<sequence>MIQTAILMLAVGVFAGIAGAILGIGGGMIITPILTLGMGLNIKYAIGASIIAVIATSSGSTIAYLRDNVLNLRVAMFLEIATTTGAIVDGCIRPQVSILTLWVLTRLFRVEHVPQVTARTRGFATG</sequence>
<gene>
    <name evidence="7" type="ORF">HMPREF0495_00995</name>
</gene>
<comment type="caution">
    <text evidence="7">The sequence shown here is derived from an EMBL/GenBank/DDBJ whole genome shotgun (WGS) entry which is preliminary data.</text>
</comment>
<keyword evidence="6" id="KW-1003">Cell membrane</keyword>
<dbReference type="EMBL" id="AWVK01000037">
    <property type="protein sequence ID" value="ERK44326.1"/>
    <property type="molecule type" value="Genomic_DNA"/>
</dbReference>
<dbReference type="PANTHER" id="PTHR43701:SF2">
    <property type="entry name" value="MEMBRANE TRANSPORTER PROTEIN YJNA-RELATED"/>
    <property type="match status" value="1"/>
</dbReference>
<evidence type="ECO:0000313" key="7">
    <source>
        <dbReference type="EMBL" id="ERK44326.1"/>
    </source>
</evidence>
<dbReference type="Pfam" id="PF01925">
    <property type="entry name" value="TauE"/>
    <property type="match status" value="1"/>
</dbReference>
<dbReference type="PANTHER" id="PTHR43701">
    <property type="entry name" value="MEMBRANE TRANSPORTER PROTEIN MJ0441-RELATED"/>
    <property type="match status" value="1"/>
</dbReference>
<dbReference type="InterPro" id="IPR051598">
    <property type="entry name" value="TSUP/Inactive_protease-like"/>
</dbReference>
<dbReference type="InterPro" id="IPR002781">
    <property type="entry name" value="TM_pro_TauE-like"/>
</dbReference>
<comment type="subcellular location">
    <subcellularLocation>
        <location evidence="6">Cell membrane</location>
        <topology evidence="6">Multi-pass membrane protein</topology>
    </subcellularLocation>
    <subcellularLocation>
        <location evidence="1">Membrane</location>
        <topology evidence="1">Multi-pass membrane protein</topology>
    </subcellularLocation>
</comment>
<dbReference type="Proteomes" id="UP000016644">
    <property type="component" value="Unassembled WGS sequence"/>
</dbReference>
<reference evidence="7 8" key="1">
    <citation type="submission" date="2013-06" db="EMBL/GenBank/DDBJ databases">
        <authorList>
            <person name="Weinstock G."/>
            <person name="Sodergren E."/>
            <person name="Lobos E.A."/>
            <person name="Fulton L."/>
            <person name="Fulton R."/>
            <person name="Courtney L."/>
            <person name="Fronick C."/>
            <person name="O'Laughlin M."/>
            <person name="Godfrey J."/>
            <person name="Wilson R.M."/>
            <person name="Miner T."/>
            <person name="Farmer C."/>
            <person name="Delehaunty K."/>
            <person name="Cordes M."/>
            <person name="Minx P."/>
            <person name="Tomlinson C."/>
            <person name="Chen J."/>
            <person name="Wollam A."/>
            <person name="Pepin K.H."/>
            <person name="Bhonagiri V."/>
            <person name="Zhang X."/>
            <person name="Warren W."/>
            <person name="Mitreva M."/>
            <person name="Mardis E.R."/>
            <person name="Wilson R.K."/>
        </authorList>
    </citation>
    <scope>NUCLEOTIDE SEQUENCE [LARGE SCALE GENOMIC DNA]</scope>
    <source>
        <strain evidence="7 8">ATCC 14869</strain>
    </source>
</reference>
<dbReference type="PATRIC" id="fig|649758.3.peg.889"/>
<protein>
    <recommendedName>
        <fullName evidence="6">Probable membrane transporter protein</fullName>
    </recommendedName>
</protein>
<evidence type="ECO:0000256" key="5">
    <source>
        <dbReference type="ARBA" id="ARBA00023136"/>
    </source>
</evidence>
<organism evidence="7 8">
    <name type="scientific">Levilactobacillus brevis ATCC 14869 = DSM 20054</name>
    <dbReference type="NCBI Taxonomy" id="649758"/>
    <lineage>
        <taxon>Bacteria</taxon>
        <taxon>Bacillati</taxon>
        <taxon>Bacillota</taxon>
        <taxon>Bacilli</taxon>
        <taxon>Lactobacillales</taxon>
        <taxon>Lactobacillaceae</taxon>
        <taxon>Levilactobacillus</taxon>
    </lineage>
</organism>
<dbReference type="GO" id="GO:0005886">
    <property type="term" value="C:plasma membrane"/>
    <property type="evidence" value="ECO:0007669"/>
    <property type="project" value="UniProtKB-SubCell"/>
</dbReference>
<keyword evidence="3 6" id="KW-0812">Transmembrane</keyword>
<evidence type="ECO:0000256" key="6">
    <source>
        <dbReference type="RuleBase" id="RU363041"/>
    </source>
</evidence>
<feature type="transmembrane region" description="Helical" evidence="6">
    <location>
        <begin position="42"/>
        <end position="65"/>
    </location>
</feature>
<dbReference type="HOGENOM" id="CLU_165956_0_0_9"/>
<evidence type="ECO:0000256" key="2">
    <source>
        <dbReference type="ARBA" id="ARBA00009142"/>
    </source>
</evidence>
<dbReference type="AlphaFoldDB" id="U2PJI9"/>
<feature type="transmembrane region" description="Helical" evidence="6">
    <location>
        <begin position="7"/>
        <end position="30"/>
    </location>
</feature>
<proteinExistence type="inferred from homology"/>
<accession>U2PJI9</accession>
<comment type="similarity">
    <text evidence="2 6">Belongs to the 4-toluene sulfonate uptake permease (TSUP) (TC 2.A.102) family.</text>
</comment>
<evidence type="ECO:0000256" key="4">
    <source>
        <dbReference type="ARBA" id="ARBA00022989"/>
    </source>
</evidence>
<name>U2PJI9_LEVBR</name>
<keyword evidence="5 6" id="KW-0472">Membrane</keyword>
<evidence type="ECO:0000256" key="3">
    <source>
        <dbReference type="ARBA" id="ARBA00022692"/>
    </source>
</evidence>
<evidence type="ECO:0000313" key="8">
    <source>
        <dbReference type="Proteomes" id="UP000016644"/>
    </source>
</evidence>
<keyword evidence="4 6" id="KW-1133">Transmembrane helix</keyword>